<dbReference type="Proteomes" id="UP000011682">
    <property type="component" value="Unassembled WGS sequence"/>
</dbReference>
<reference evidence="1" key="1">
    <citation type="submission" date="2013-05" db="EMBL/GenBank/DDBJ databases">
        <title>Genome assembly of Cystobacter fuscus DSM 2262.</title>
        <authorList>
            <person name="Sharma G."/>
            <person name="Khatri I."/>
            <person name="Kaur C."/>
            <person name="Mayilraj S."/>
            <person name="Subramanian S."/>
        </authorList>
    </citation>
    <scope>NUCLEOTIDE SEQUENCE [LARGE SCALE GENOMIC DNA]</scope>
    <source>
        <strain evidence="1">DSM 2262</strain>
    </source>
</reference>
<protein>
    <submittedName>
        <fullName evidence="1">Uncharacterized protein</fullName>
    </submittedName>
</protein>
<organism evidence="1 2">
    <name type="scientific">Cystobacter fuscus (strain ATCC 25194 / DSM 2262 / NBRC 100088 / M29)</name>
    <dbReference type="NCBI Taxonomy" id="1242864"/>
    <lineage>
        <taxon>Bacteria</taxon>
        <taxon>Pseudomonadati</taxon>
        <taxon>Myxococcota</taxon>
        <taxon>Myxococcia</taxon>
        <taxon>Myxococcales</taxon>
        <taxon>Cystobacterineae</taxon>
        <taxon>Archangiaceae</taxon>
        <taxon>Cystobacter</taxon>
    </lineage>
</organism>
<keyword evidence="2" id="KW-1185">Reference proteome</keyword>
<gene>
    <name evidence="1" type="ORF">D187_007979</name>
</gene>
<accession>S9P332</accession>
<name>S9P332_CYSF2</name>
<dbReference type="AlphaFoldDB" id="S9P332"/>
<comment type="caution">
    <text evidence="1">The sequence shown here is derived from an EMBL/GenBank/DDBJ whole genome shotgun (WGS) entry which is preliminary data.</text>
</comment>
<sequence length="89" mass="9853">MGREGARPRIPLHPARTRRCHGLPRVPAPVQPLRCLRPRRGGWRGGAGEPRLLARPSGHCGPCDLVRRVVQPHPPAGRRTQRRTGVGQQ</sequence>
<evidence type="ECO:0000313" key="1">
    <source>
        <dbReference type="EMBL" id="EPX56637.1"/>
    </source>
</evidence>
<evidence type="ECO:0000313" key="2">
    <source>
        <dbReference type="Proteomes" id="UP000011682"/>
    </source>
</evidence>
<dbReference type="EMBL" id="ANAH02000066">
    <property type="protein sequence ID" value="EPX56637.1"/>
    <property type="molecule type" value="Genomic_DNA"/>
</dbReference>
<proteinExistence type="predicted"/>